<gene>
    <name evidence="8" type="ORF">LNINA_LOCUS3575</name>
</gene>
<evidence type="ECO:0000256" key="2">
    <source>
        <dbReference type="ARBA" id="ARBA00022448"/>
    </source>
</evidence>
<dbReference type="GO" id="GO:0016020">
    <property type="term" value="C:membrane"/>
    <property type="evidence" value="ECO:0007669"/>
    <property type="project" value="UniProtKB-SubCell"/>
</dbReference>
<feature type="transmembrane region" description="Helical" evidence="6">
    <location>
        <begin position="413"/>
        <end position="435"/>
    </location>
</feature>
<feature type="transmembrane region" description="Helical" evidence="6">
    <location>
        <begin position="297"/>
        <end position="315"/>
    </location>
</feature>
<organism evidence="8 9">
    <name type="scientific">Leptosia nina</name>
    <dbReference type="NCBI Taxonomy" id="320188"/>
    <lineage>
        <taxon>Eukaryota</taxon>
        <taxon>Metazoa</taxon>
        <taxon>Ecdysozoa</taxon>
        <taxon>Arthropoda</taxon>
        <taxon>Hexapoda</taxon>
        <taxon>Insecta</taxon>
        <taxon>Pterygota</taxon>
        <taxon>Neoptera</taxon>
        <taxon>Endopterygota</taxon>
        <taxon>Lepidoptera</taxon>
        <taxon>Glossata</taxon>
        <taxon>Ditrysia</taxon>
        <taxon>Papilionoidea</taxon>
        <taxon>Pieridae</taxon>
        <taxon>Pierinae</taxon>
        <taxon>Leptosia</taxon>
    </lineage>
</organism>
<evidence type="ECO:0000313" key="9">
    <source>
        <dbReference type="Proteomes" id="UP001497472"/>
    </source>
</evidence>
<dbReference type="InterPro" id="IPR036259">
    <property type="entry name" value="MFS_trans_sf"/>
</dbReference>
<dbReference type="Pfam" id="PF07690">
    <property type="entry name" value="MFS_1"/>
    <property type="match status" value="1"/>
</dbReference>
<feature type="transmembrane region" description="Helical" evidence="6">
    <location>
        <begin position="104"/>
        <end position="123"/>
    </location>
</feature>
<feature type="transmembrane region" description="Helical" evidence="6">
    <location>
        <begin position="39"/>
        <end position="64"/>
    </location>
</feature>
<keyword evidence="5 6" id="KW-0472">Membrane</keyword>
<dbReference type="PANTHER" id="PTHR23511">
    <property type="entry name" value="SYNAPTIC VESICLE GLYCOPROTEIN 2"/>
    <property type="match status" value="1"/>
</dbReference>
<feature type="transmembrane region" description="Helical" evidence="6">
    <location>
        <begin position="162"/>
        <end position="185"/>
    </location>
</feature>
<keyword evidence="9" id="KW-1185">Reference proteome</keyword>
<feature type="transmembrane region" description="Helical" evidence="6">
    <location>
        <begin position="129"/>
        <end position="150"/>
    </location>
</feature>
<dbReference type="PANTHER" id="PTHR23511:SF35">
    <property type="entry name" value="MAJOR FACILITATOR SUPERFAMILY (MFS) PROFILE DOMAIN-CONTAINING PROTEIN"/>
    <property type="match status" value="1"/>
</dbReference>
<evidence type="ECO:0000256" key="6">
    <source>
        <dbReference type="SAM" id="Phobius"/>
    </source>
</evidence>
<comment type="caution">
    <text evidence="8">The sequence shown here is derived from an EMBL/GenBank/DDBJ whole genome shotgun (WGS) entry which is preliminary data.</text>
</comment>
<proteinExistence type="predicted"/>
<dbReference type="SUPFAM" id="SSF103473">
    <property type="entry name" value="MFS general substrate transporter"/>
    <property type="match status" value="1"/>
</dbReference>
<feature type="transmembrane region" description="Helical" evidence="6">
    <location>
        <begin position="70"/>
        <end position="92"/>
    </location>
</feature>
<reference evidence="8 9" key="1">
    <citation type="submission" date="2023-11" db="EMBL/GenBank/DDBJ databases">
        <authorList>
            <person name="Okamura Y."/>
        </authorList>
    </citation>
    <scope>NUCLEOTIDE SEQUENCE [LARGE SCALE GENOMIC DNA]</scope>
</reference>
<dbReference type="Proteomes" id="UP001497472">
    <property type="component" value="Unassembled WGS sequence"/>
</dbReference>
<comment type="subcellular location">
    <subcellularLocation>
        <location evidence="1">Membrane</location>
        <topology evidence="1">Multi-pass membrane protein</topology>
    </subcellularLocation>
</comment>
<protein>
    <recommendedName>
        <fullName evidence="7">Major facilitator superfamily (MFS) profile domain-containing protein</fullName>
    </recommendedName>
</protein>
<accession>A0AAV1J2S3</accession>
<feature type="transmembrane region" description="Helical" evidence="6">
    <location>
        <begin position="447"/>
        <end position="469"/>
    </location>
</feature>
<evidence type="ECO:0000256" key="4">
    <source>
        <dbReference type="ARBA" id="ARBA00022989"/>
    </source>
</evidence>
<name>A0AAV1J2S3_9NEOP</name>
<dbReference type="InterPro" id="IPR020846">
    <property type="entry name" value="MFS_dom"/>
</dbReference>
<dbReference type="AlphaFoldDB" id="A0AAV1J2S3"/>
<feature type="transmembrane region" description="Helical" evidence="6">
    <location>
        <begin position="205"/>
        <end position="224"/>
    </location>
</feature>
<evidence type="ECO:0000256" key="5">
    <source>
        <dbReference type="ARBA" id="ARBA00023136"/>
    </source>
</evidence>
<keyword evidence="3 6" id="KW-0812">Transmembrane</keyword>
<evidence type="ECO:0000256" key="1">
    <source>
        <dbReference type="ARBA" id="ARBA00004141"/>
    </source>
</evidence>
<evidence type="ECO:0000313" key="8">
    <source>
        <dbReference type="EMBL" id="CAK1543780.1"/>
    </source>
</evidence>
<keyword evidence="2" id="KW-0813">Transport</keyword>
<feature type="transmembrane region" description="Helical" evidence="6">
    <location>
        <begin position="362"/>
        <end position="380"/>
    </location>
</feature>
<evidence type="ECO:0000259" key="7">
    <source>
        <dbReference type="PROSITE" id="PS50850"/>
    </source>
</evidence>
<feature type="domain" description="Major facilitator superfamily (MFS) profile" evidence="7">
    <location>
        <begin position="39"/>
        <end position="496"/>
    </location>
</feature>
<dbReference type="InterPro" id="IPR011701">
    <property type="entry name" value="MFS"/>
</dbReference>
<evidence type="ECO:0000256" key="3">
    <source>
        <dbReference type="ARBA" id="ARBA00022692"/>
    </source>
</evidence>
<dbReference type="GO" id="GO:0022857">
    <property type="term" value="F:transmembrane transporter activity"/>
    <property type="evidence" value="ECO:0007669"/>
    <property type="project" value="InterPro"/>
</dbReference>
<feature type="transmembrane region" description="Helical" evidence="6">
    <location>
        <begin position="475"/>
        <end position="494"/>
    </location>
</feature>
<sequence length="496" mass="53950">MCASGEKHEQSTEKNVKNGSWSYEEAFELTGHGWYNYKVLIACSLISVAMALDMFGFAITVAAASCDLDLSISQIGILAGSPFAGLLFAYPWGYYADTRGRRRALLLSTAVGSLFGLLGSFSVNWQMMLVLKVIGCSFSTASFTLTITYLGESTREKNRGQYIFVMMSMNLATEFFSYGLAYLVLPLSFSLPMSLLAISFNSWRLFNIILAAPLGIGALLMLSLEESPKFLSDKGEEDKAIEALKRIFIANGGVEDDFPVETLHSTCQVKEISFCGSMAQQMKQLFMPPLLWRTMQLFYVISLTCSINNAFVMWFPTMLDIVFKAIATESEEVVFCESINEVSVPGGNATATCNGTLSEETIFSGIVASLFFSIINLSVARFASWRRLLLIIVLGVAGLSCVMIIVIKQPIASVIFFSLAQITAVGTGGIASYFVDLYPTSCRSLAPSLGFMLGRLVSLSAVVLIGATVVNHCSAIFYTFAALAFSGCLVSVFLPL</sequence>
<dbReference type="PROSITE" id="PS50850">
    <property type="entry name" value="MFS"/>
    <property type="match status" value="1"/>
</dbReference>
<dbReference type="EMBL" id="CAVLEF010000005">
    <property type="protein sequence ID" value="CAK1543780.1"/>
    <property type="molecule type" value="Genomic_DNA"/>
</dbReference>
<keyword evidence="4 6" id="KW-1133">Transmembrane helix</keyword>
<feature type="transmembrane region" description="Helical" evidence="6">
    <location>
        <begin position="387"/>
        <end position="407"/>
    </location>
</feature>
<dbReference type="Gene3D" id="1.20.1250.20">
    <property type="entry name" value="MFS general substrate transporter like domains"/>
    <property type="match status" value="1"/>
</dbReference>